<keyword evidence="1" id="KW-0812">Transmembrane</keyword>
<keyword evidence="1" id="KW-0472">Membrane</keyword>
<feature type="transmembrane region" description="Helical" evidence="1">
    <location>
        <begin position="352"/>
        <end position="373"/>
    </location>
</feature>
<gene>
    <name evidence="2" type="ORF">EVA_02560</name>
</gene>
<evidence type="ECO:0000313" key="2">
    <source>
        <dbReference type="EMBL" id="EJX09331.1"/>
    </source>
</evidence>
<organism evidence="2">
    <name type="scientific">gut metagenome</name>
    <dbReference type="NCBI Taxonomy" id="749906"/>
    <lineage>
        <taxon>unclassified sequences</taxon>
        <taxon>metagenomes</taxon>
        <taxon>organismal metagenomes</taxon>
    </lineage>
</organism>
<dbReference type="AlphaFoldDB" id="J9D920"/>
<keyword evidence="1" id="KW-1133">Transmembrane helix</keyword>
<protein>
    <submittedName>
        <fullName evidence="2">Membrane protein</fullName>
    </submittedName>
</protein>
<accession>J9D920</accession>
<feature type="transmembrane region" description="Helical" evidence="1">
    <location>
        <begin position="90"/>
        <end position="109"/>
    </location>
</feature>
<reference evidence="2" key="1">
    <citation type="journal article" date="2012" name="PLoS ONE">
        <title>Gene sets for utilization of primary and secondary nutrition supplies in the distal gut of endangered iberian lynx.</title>
        <authorList>
            <person name="Alcaide M."/>
            <person name="Messina E."/>
            <person name="Richter M."/>
            <person name="Bargiela R."/>
            <person name="Peplies J."/>
            <person name="Huws S.A."/>
            <person name="Newbold C.J."/>
            <person name="Golyshin P.N."/>
            <person name="Simon M.A."/>
            <person name="Lopez G."/>
            <person name="Yakimov M.M."/>
            <person name="Ferrer M."/>
        </authorList>
    </citation>
    <scope>NUCLEOTIDE SEQUENCE</scope>
</reference>
<name>J9D920_9ZZZZ</name>
<proteinExistence type="predicted"/>
<dbReference type="EMBL" id="AMCI01000416">
    <property type="protein sequence ID" value="EJX09331.1"/>
    <property type="molecule type" value="Genomic_DNA"/>
</dbReference>
<sequence length="555" mass="61404">MSKASSVLRLMSISNTSWAGFVKRVFRSPFKLFVPPFFTRSAPWNRPQRRTASLPKSRGFSPRLAASSHSRYSQWARCSSWARMACNSPFLYFGSFVTLLMMILSKFFYNISVKAYTLSYIFHHNVLIVTMNAVELLLAQVDGGKAQNAVRYIGEAPSISAGCQQKGGYDHIREVLPQHCLHQTVGPVCEVCGAAVVPLHRLNLHPVLLGNGMNLFQPCQQVLLPHTAQEHGGLRLLGLNLWILSGAAEYGGKGDAGGKHGPGLGDALHNGLYQRTKYPKVAKEHIQRKGHIRCVGSKGLPHLRCKAAVIDMALLHLLNEGCEPGDSTVRRGIQPPWPLTLRLATQRYMWRLFSWTATMALFPVTPGTIPVVMAPPSSRTAVKRMPLALKYFTASTMPSPQTSSLLEEPNVQIYPIKVVPILQQLLTSLQLAKRGVLVSIVPRPKRAPSFSTAQKGSVSQPSPPSTTSWWDMSIIFCVAFCPVPHRQSSRSKGQPLRPSRQQGKALCQYLIKPVKLSLIGKVSGEHRFAVYHPLQCTGISGALWQRDIFSLCFRS</sequence>
<comment type="caution">
    <text evidence="2">The sequence shown here is derived from an EMBL/GenBank/DDBJ whole genome shotgun (WGS) entry which is preliminary data.</text>
</comment>
<evidence type="ECO:0000256" key="1">
    <source>
        <dbReference type="SAM" id="Phobius"/>
    </source>
</evidence>